<name>A0A1G6P449_9PSEU</name>
<dbReference type="EMBL" id="FMZE01000003">
    <property type="protein sequence ID" value="SDC74205.1"/>
    <property type="molecule type" value="Genomic_DNA"/>
</dbReference>
<dbReference type="AlphaFoldDB" id="A0A1G6P449"/>
<dbReference type="RefSeq" id="WP_143021362.1">
    <property type="nucleotide sequence ID" value="NZ_CP016353.1"/>
</dbReference>
<protein>
    <submittedName>
        <fullName evidence="1">Uncharacterized protein</fullName>
    </submittedName>
</protein>
<dbReference type="Pfam" id="PF18928">
    <property type="entry name" value="DUF5677"/>
    <property type="match status" value="1"/>
</dbReference>
<dbReference type="InterPro" id="IPR043733">
    <property type="entry name" value="DUF5677"/>
</dbReference>
<accession>A0A1G6P449</accession>
<keyword evidence="2" id="KW-1185">Reference proteome</keyword>
<evidence type="ECO:0000313" key="1">
    <source>
        <dbReference type="EMBL" id="SDC74205.1"/>
    </source>
</evidence>
<gene>
    <name evidence="1" type="ORF">SAMN05421630_103446</name>
</gene>
<sequence length="402" mass="44670">MTTPEGNTLPEQPDLLGPPANADELLAEAAPWFGETANNVMTRSLPFVRSFFGEAENYPAVATIFNQGLSDLIGLLIELSHGNGRSAVRSARSLIEHAVNIRDVESTPGRAQRYLDHLGFGAKFANDFSLGLDLLTRSQKRKVTRQRAHTLKKASRELDKATEKYGKGFRRGWSEENLKDRCEKFNLLHLYPAYQLASLIIHGAPGGILGLVREIEGHRVHRTGIAIHLCPFAYIAGIEAAKEIASTVGRQRPDLDIQPQISALDTLRKRWPQYVEAANKVDKKIWPKSPPRHATAILAVTRSGGRRWYWFDPQTEIVIESNAPNLTDEQEGRVSERVSSIVDSPENFFVNGRNFATVCLEETLIVTPNPDAPALPATAIMLAPEEAKFMHQYTIHPNGTVE</sequence>
<evidence type="ECO:0000313" key="2">
    <source>
        <dbReference type="Proteomes" id="UP000199494"/>
    </source>
</evidence>
<dbReference type="OrthoDB" id="5150245at2"/>
<organism evidence="1 2">
    <name type="scientific">Prauserella marina</name>
    <dbReference type="NCBI Taxonomy" id="530584"/>
    <lineage>
        <taxon>Bacteria</taxon>
        <taxon>Bacillati</taxon>
        <taxon>Actinomycetota</taxon>
        <taxon>Actinomycetes</taxon>
        <taxon>Pseudonocardiales</taxon>
        <taxon>Pseudonocardiaceae</taxon>
        <taxon>Prauserella</taxon>
    </lineage>
</organism>
<reference evidence="1 2" key="1">
    <citation type="submission" date="2016-10" db="EMBL/GenBank/DDBJ databases">
        <authorList>
            <person name="de Groot N.N."/>
        </authorList>
    </citation>
    <scope>NUCLEOTIDE SEQUENCE [LARGE SCALE GENOMIC DNA]</scope>
    <source>
        <strain evidence="1 2">CGMCC 4.5506</strain>
    </source>
</reference>
<dbReference type="Proteomes" id="UP000199494">
    <property type="component" value="Unassembled WGS sequence"/>
</dbReference>
<proteinExistence type="predicted"/>